<organism evidence="1 2">
    <name type="scientific">Roseivirga thermotolerans</name>
    <dbReference type="NCBI Taxonomy" id="1758176"/>
    <lineage>
        <taxon>Bacteria</taxon>
        <taxon>Pseudomonadati</taxon>
        <taxon>Bacteroidota</taxon>
        <taxon>Cytophagia</taxon>
        <taxon>Cytophagales</taxon>
        <taxon>Roseivirgaceae</taxon>
        <taxon>Roseivirga</taxon>
    </lineage>
</organism>
<dbReference type="InterPro" id="IPR011604">
    <property type="entry name" value="PDDEXK-like_dom_sf"/>
</dbReference>
<evidence type="ECO:0008006" key="3">
    <source>
        <dbReference type="Google" id="ProtNLM"/>
    </source>
</evidence>
<dbReference type="RefSeq" id="WP_308440969.1">
    <property type="nucleotide sequence ID" value="NZ_BNAG01000003.1"/>
</dbReference>
<protein>
    <recommendedName>
        <fullName evidence="3">GxxExxY protein</fullName>
    </recommendedName>
</protein>
<proteinExistence type="predicted"/>
<gene>
    <name evidence="1" type="ORF">GCM10011340_25580</name>
</gene>
<dbReference type="NCBIfam" id="TIGR04256">
    <property type="entry name" value="GxxExxY"/>
    <property type="match status" value="1"/>
</dbReference>
<evidence type="ECO:0000313" key="1">
    <source>
        <dbReference type="EMBL" id="GHE68649.1"/>
    </source>
</evidence>
<dbReference type="InterPro" id="IPR026350">
    <property type="entry name" value="GxxExxY"/>
</dbReference>
<sequence length="106" mass="12169">MLENEISKVIVNAAFQVHSNLGPGLLESAYEHALLYELQQTGLNVERQVELPLIYKKVELNCGYRIDLWVERLVIVELKTVEKFDPLHVAQLLTYLKLTDNHLGLL</sequence>
<dbReference type="Pfam" id="PF13366">
    <property type="entry name" value="PDDEXK_3"/>
    <property type="match status" value="1"/>
</dbReference>
<keyword evidence="2" id="KW-1185">Reference proteome</keyword>
<name>A0ABQ3I990_9BACT</name>
<comment type="caution">
    <text evidence="1">The sequence shown here is derived from an EMBL/GenBank/DDBJ whole genome shotgun (WGS) entry which is preliminary data.</text>
</comment>
<dbReference type="Proteomes" id="UP000658258">
    <property type="component" value="Unassembled WGS sequence"/>
</dbReference>
<dbReference type="EMBL" id="BNAG01000003">
    <property type="protein sequence ID" value="GHE68649.1"/>
    <property type="molecule type" value="Genomic_DNA"/>
</dbReference>
<accession>A0ABQ3I990</accession>
<evidence type="ECO:0000313" key="2">
    <source>
        <dbReference type="Proteomes" id="UP000658258"/>
    </source>
</evidence>
<dbReference type="Gene3D" id="3.90.320.10">
    <property type="match status" value="1"/>
</dbReference>
<reference evidence="2" key="1">
    <citation type="journal article" date="2019" name="Int. J. Syst. Evol. Microbiol.">
        <title>The Global Catalogue of Microorganisms (GCM) 10K type strain sequencing project: providing services to taxonomists for standard genome sequencing and annotation.</title>
        <authorList>
            <consortium name="The Broad Institute Genomics Platform"/>
            <consortium name="The Broad Institute Genome Sequencing Center for Infectious Disease"/>
            <person name="Wu L."/>
            <person name="Ma J."/>
        </authorList>
    </citation>
    <scope>NUCLEOTIDE SEQUENCE [LARGE SCALE GENOMIC DNA]</scope>
    <source>
        <strain evidence="2">CGMCC 1.15111</strain>
    </source>
</reference>